<dbReference type="Pfam" id="PF01850">
    <property type="entry name" value="PIN"/>
    <property type="match status" value="1"/>
</dbReference>
<comment type="similarity">
    <text evidence="7">Belongs to the PINc/VapC protein family.</text>
</comment>
<dbReference type="RefSeq" id="WP_110668786.1">
    <property type="nucleotide sequence ID" value="NZ_PYBW01000039.1"/>
</dbReference>
<organism evidence="9 10">
    <name type="scientific">Streptomyces tateyamensis</name>
    <dbReference type="NCBI Taxonomy" id="565073"/>
    <lineage>
        <taxon>Bacteria</taxon>
        <taxon>Bacillati</taxon>
        <taxon>Actinomycetota</taxon>
        <taxon>Actinomycetes</taxon>
        <taxon>Kitasatosporales</taxon>
        <taxon>Streptomycetaceae</taxon>
        <taxon>Streptomyces</taxon>
    </lineage>
</organism>
<dbReference type="CDD" id="cd18749">
    <property type="entry name" value="PIN_VapC4-5_FitB-like"/>
    <property type="match status" value="1"/>
</dbReference>
<dbReference type="InterPro" id="IPR050556">
    <property type="entry name" value="Type_II_TA_system_RNase"/>
</dbReference>
<dbReference type="PANTHER" id="PTHR33653:SF1">
    <property type="entry name" value="RIBONUCLEASE VAPC2"/>
    <property type="match status" value="1"/>
</dbReference>
<dbReference type="PANTHER" id="PTHR33653">
    <property type="entry name" value="RIBONUCLEASE VAPC2"/>
    <property type="match status" value="1"/>
</dbReference>
<evidence type="ECO:0000256" key="7">
    <source>
        <dbReference type="ARBA" id="ARBA00038093"/>
    </source>
</evidence>
<evidence type="ECO:0000259" key="8">
    <source>
        <dbReference type="Pfam" id="PF01850"/>
    </source>
</evidence>
<evidence type="ECO:0000256" key="4">
    <source>
        <dbReference type="ARBA" id="ARBA00022723"/>
    </source>
</evidence>
<comment type="cofactor">
    <cofactor evidence="1">
        <name>Mg(2+)</name>
        <dbReference type="ChEBI" id="CHEBI:18420"/>
    </cofactor>
</comment>
<sequence>MKYVVVDTDVFSRLLQGTDIDGYQAHLSGTIPTLSFTTVAEVYFGASKAGWGERKVAALEEAIRRYLVAPYDTEMARLWGKLKSQAQSLGHPLGQVNQNNDLWIAATSIYYDAPLLTGNGRHFRNFPGLSLIT</sequence>
<name>A0A2V4N7S7_9ACTN</name>
<evidence type="ECO:0000313" key="9">
    <source>
        <dbReference type="EMBL" id="PYC80496.1"/>
    </source>
</evidence>
<dbReference type="InterPro" id="IPR002716">
    <property type="entry name" value="PIN_dom"/>
</dbReference>
<dbReference type="EMBL" id="PYBW01000039">
    <property type="protein sequence ID" value="PYC80496.1"/>
    <property type="molecule type" value="Genomic_DNA"/>
</dbReference>
<dbReference type="GO" id="GO:0046872">
    <property type="term" value="F:metal ion binding"/>
    <property type="evidence" value="ECO:0007669"/>
    <property type="project" value="UniProtKB-KW"/>
</dbReference>
<evidence type="ECO:0000256" key="1">
    <source>
        <dbReference type="ARBA" id="ARBA00001946"/>
    </source>
</evidence>
<keyword evidence="6" id="KW-0460">Magnesium</keyword>
<reference evidence="9 10" key="1">
    <citation type="submission" date="2018-03" db="EMBL/GenBank/DDBJ databases">
        <title>Bioinformatic expansion and discovery of thiopeptide antibiotics.</title>
        <authorList>
            <person name="Schwalen C.J."/>
            <person name="Hudson G.A."/>
            <person name="Mitchell D.A."/>
        </authorList>
    </citation>
    <scope>NUCLEOTIDE SEQUENCE [LARGE SCALE GENOMIC DNA]</scope>
    <source>
        <strain evidence="9 10">ATCC 21389</strain>
    </source>
</reference>
<feature type="domain" description="PIN" evidence="8">
    <location>
        <begin position="4"/>
        <end position="126"/>
    </location>
</feature>
<keyword evidence="3" id="KW-0540">Nuclease</keyword>
<keyword evidence="5" id="KW-0378">Hydrolase</keyword>
<keyword evidence="4" id="KW-0479">Metal-binding</keyword>
<evidence type="ECO:0000256" key="6">
    <source>
        <dbReference type="ARBA" id="ARBA00022842"/>
    </source>
</evidence>
<evidence type="ECO:0000256" key="5">
    <source>
        <dbReference type="ARBA" id="ARBA00022801"/>
    </source>
</evidence>
<protein>
    <submittedName>
        <fullName evidence="9">VapC toxin family PIN domain ribonuclease</fullName>
    </submittedName>
</protein>
<keyword evidence="2" id="KW-1277">Toxin-antitoxin system</keyword>
<comment type="caution">
    <text evidence="9">The sequence shown here is derived from an EMBL/GenBank/DDBJ whole genome shotgun (WGS) entry which is preliminary data.</text>
</comment>
<keyword evidence="10" id="KW-1185">Reference proteome</keyword>
<gene>
    <name evidence="9" type="ORF">C7C46_12395</name>
</gene>
<dbReference type="SUPFAM" id="SSF88723">
    <property type="entry name" value="PIN domain-like"/>
    <property type="match status" value="1"/>
</dbReference>
<proteinExistence type="inferred from homology"/>
<dbReference type="OrthoDB" id="9799448at2"/>
<dbReference type="InterPro" id="IPR029060">
    <property type="entry name" value="PIN-like_dom_sf"/>
</dbReference>
<dbReference type="GO" id="GO:0016787">
    <property type="term" value="F:hydrolase activity"/>
    <property type="evidence" value="ECO:0007669"/>
    <property type="project" value="UniProtKB-KW"/>
</dbReference>
<dbReference type="Proteomes" id="UP000248039">
    <property type="component" value="Unassembled WGS sequence"/>
</dbReference>
<dbReference type="AlphaFoldDB" id="A0A2V4N7S7"/>
<accession>A0A2V4N7S7</accession>
<evidence type="ECO:0000256" key="3">
    <source>
        <dbReference type="ARBA" id="ARBA00022722"/>
    </source>
</evidence>
<evidence type="ECO:0000256" key="2">
    <source>
        <dbReference type="ARBA" id="ARBA00022649"/>
    </source>
</evidence>
<dbReference type="GO" id="GO:0004518">
    <property type="term" value="F:nuclease activity"/>
    <property type="evidence" value="ECO:0007669"/>
    <property type="project" value="UniProtKB-KW"/>
</dbReference>
<dbReference type="Gene3D" id="3.40.50.1010">
    <property type="entry name" value="5'-nuclease"/>
    <property type="match status" value="1"/>
</dbReference>
<evidence type="ECO:0000313" key="10">
    <source>
        <dbReference type="Proteomes" id="UP000248039"/>
    </source>
</evidence>